<comment type="caution">
    <text evidence="8">The sequence shown here is derived from an EMBL/GenBank/DDBJ whole genome shotgun (WGS) entry which is preliminary data.</text>
</comment>
<keyword evidence="2" id="KW-0813">Transport</keyword>
<feature type="transmembrane region" description="Helical" evidence="6">
    <location>
        <begin position="68"/>
        <end position="85"/>
    </location>
</feature>
<dbReference type="SUPFAM" id="SSF103473">
    <property type="entry name" value="MFS general substrate transporter"/>
    <property type="match status" value="1"/>
</dbReference>
<evidence type="ECO:0000313" key="9">
    <source>
        <dbReference type="Proteomes" id="UP000235739"/>
    </source>
</evidence>
<dbReference type="AlphaFoldDB" id="A0A2N7S0V0"/>
<dbReference type="Proteomes" id="UP000235739">
    <property type="component" value="Unassembled WGS sequence"/>
</dbReference>
<reference evidence="8 9" key="1">
    <citation type="journal article" date="2017" name="Elife">
        <title>Extensive horizontal gene transfer in cheese-associated bacteria.</title>
        <authorList>
            <person name="Bonham K.S."/>
            <person name="Wolfe B.E."/>
            <person name="Dutton R.J."/>
        </authorList>
    </citation>
    <scope>NUCLEOTIDE SEQUENCE [LARGE SCALE GENOMIC DNA]</scope>
    <source>
        <strain evidence="8 9">JB182</strain>
    </source>
</reference>
<evidence type="ECO:0000256" key="3">
    <source>
        <dbReference type="ARBA" id="ARBA00022692"/>
    </source>
</evidence>
<dbReference type="Pfam" id="PF07690">
    <property type="entry name" value="MFS_1"/>
    <property type="match status" value="1"/>
</dbReference>
<dbReference type="InterPro" id="IPR020846">
    <property type="entry name" value="MFS_dom"/>
</dbReference>
<evidence type="ECO:0000256" key="4">
    <source>
        <dbReference type="ARBA" id="ARBA00022989"/>
    </source>
</evidence>
<protein>
    <submittedName>
        <fullName evidence="8">MFS transporter</fullName>
    </submittedName>
</protein>
<dbReference type="PANTHER" id="PTHR42718">
    <property type="entry name" value="MAJOR FACILITATOR SUPERFAMILY MULTIDRUG TRANSPORTER MFSC"/>
    <property type="match status" value="1"/>
</dbReference>
<feature type="transmembrane region" description="Helical" evidence="6">
    <location>
        <begin position="381"/>
        <end position="403"/>
    </location>
</feature>
<evidence type="ECO:0000256" key="1">
    <source>
        <dbReference type="ARBA" id="ARBA00004651"/>
    </source>
</evidence>
<keyword evidence="4 6" id="KW-1133">Transmembrane helix</keyword>
<feature type="transmembrane region" description="Helical" evidence="6">
    <location>
        <begin position="125"/>
        <end position="144"/>
    </location>
</feature>
<dbReference type="Gene3D" id="1.20.1250.20">
    <property type="entry name" value="MFS general substrate transporter like domains"/>
    <property type="match status" value="1"/>
</dbReference>
<dbReference type="InterPro" id="IPR036259">
    <property type="entry name" value="MFS_trans_sf"/>
</dbReference>
<name>A0A2N7S0V0_9MICC</name>
<keyword evidence="3 6" id="KW-0812">Transmembrane</keyword>
<dbReference type="GO" id="GO:0005886">
    <property type="term" value="C:plasma membrane"/>
    <property type="evidence" value="ECO:0007669"/>
    <property type="project" value="UniProtKB-SubCell"/>
</dbReference>
<feature type="transmembrane region" description="Helical" evidence="6">
    <location>
        <begin position="29"/>
        <end position="48"/>
    </location>
</feature>
<keyword evidence="5 6" id="KW-0472">Membrane</keyword>
<feature type="transmembrane region" description="Helical" evidence="6">
    <location>
        <begin position="230"/>
        <end position="251"/>
    </location>
</feature>
<organism evidence="8 9">
    <name type="scientific">Glutamicibacter arilaitensis</name>
    <dbReference type="NCBI Taxonomy" id="256701"/>
    <lineage>
        <taxon>Bacteria</taxon>
        <taxon>Bacillati</taxon>
        <taxon>Actinomycetota</taxon>
        <taxon>Actinomycetes</taxon>
        <taxon>Micrococcales</taxon>
        <taxon>Micrococcaceae</taxon>
        <taxon>Glutamicibacter</taxon>
    </lineage>
</organism>
<evidence type="ECO:0000313" key="8">
    <source>
        <dbReference type="EMBL" id="PMQ19766.1"/>
    </source>
</evidence>
<sequence>MCMPTSRPIISDAPPMPATRPKILDRAPLSITFFVVLALVVLSQLYGALVLGPASALDLGADPGTSELVQSLFGVAYAIGFLVWGPAVDRYGATRCFLIGLTVLLAATVFVACAPSMSWLLGGRIVQGAAAASFAPSVFAYFGARLPTAVRLIAVTVLTSSFLAAAVLAQVLAQLVVLAGSWRWFFILSAITLTLGLVLAMRGLRPTPGSAETGQNATRILAGLLGRLRIVLLLIATLAILGPFIALYAALGHTGHYPDSELLMLRLSALPALIWAGAASPWLTRIRPSTRMITAFTGAALASTLLVFTGHSVLGAGFGMLLLATCVSVLAPATIQTLTGMSPEHYGSVTALYTFALFLGASLAALPIPVLATLAQVSTTGLVQVTALIAIPIFLLALTFTIFGSRTPQQPQ</sequence>
<proteinExistence type="predicted"/>
<evidence type="ECO:0000256" key="5">
    <source>
        <dbReference type="ARBA" id="ARBA00023136"/>
    </source>
</evidence>
<evidence type="ECO:0000259" key="7">
    <source>
        <dbReference type="PROSITE" id="PS50850"/>
    </source>
</evidence>
<dbReference type="PROSITE" id="PS50850">
    <property type="entry name" value="MFS"/>
    <property type="match status" value="1"/>
</dbReference>
<feature type="transmembrane region" description="Helical" evidence="6">
    <location>
        <begin position="263"/>
        <end position="283"/>
    </location>
</feature>
<feature type="transmembrane region" description="Helical" evidence="6">
    <location>
        <begin position="151"/>
        <end position="176"/>
    </location>
</feature>
<feature type="transmembrane region" description="Helical" evidence="6">
    <location>
        <begin position="97"/>
        <end position="119"/>
    </location>
</feature>
<feature type="domain" description="Major facilitator superfamily (MFS) profile" evidence="7">
    <location>
        <begin position="27"/>
        <end position="409"/>
    </location>
</feature>
<accession>A0A2N7S0V0</accession>
<gene>
    <name evidence="8" type="ORF">CIK84_14085</name>
</gene>
<evidence type="ECO:0000256" key="2">
    <source>
        <dbReference type="ARBA" id="ARBA00022448"/>
    </source>
</evidence>
<feature type="transmembrane region" description="Helical" evidence="6">
    <location>
        <begin position="351"/>
        <end position="375"/>
    </location>
</feature>
<evidence type="ECO:0000256" key="6">
    <source>
        <dbReference type="SAM" id="Phobius"/>
    </source>
</evidence>
<comment type="subcellular location">
    <subcellularLocation>
        <location evidence="1">Cell membrane</location>
        <topology evidence="1">Multi-pass membrane protein</topology>
    </subcellularLocation>
</comment>
<feature type="transmembrane region" description="Helical" evidence="6">
    <location>
        <begin position="320"/>
        <end position="339"/>
    </location>
</feature>
<dbReference type="GO" id="GO:0022857">
    <property type="term" value="F:transmembrane transporter activity"/>
    <property type="evidence" value="ECO:0007669"/>
    <property type="project" value="InterPro"/>
</dbReference>
<dbReference type="InterPro" id="IPR011701">
    <property type="entry name" value="MFS"/>
</dbReference>
<dbReference type="EMBL" id="PNQX01000002">
    <property type="protein sequence ID" value="PMQ19766.1"/>
    <property type="molecule type" value="Genomic_DNA"/>
</dbReference>
<dbReference type="PANTHER" id="PTHR42718:SF9">
    <property type="entry name" value="MAJOR FACILITATOR SUPERFAMILY MULTIDRUG TRANSPORTER MFSC"/>
    <property type="match status" value="1"/>
</dbReference>
<feature type="transmembrane region" description="Helical" evidence="6">
    <location>
        <begin position="182"/>
        <end position="200"/>
    </location>
</feature>